<dbReference type="GO" id="GO:0015293">
    <property type="term" value="F:symporter activity"/>
    <property type="evidence" value="ECO:0007669"/>
    <property type="project" value="UniProtKB-KW"/>
</dbReference>
<dbReference type="GO" id="GO:0005886">
    <property type="term" value="C:plasma membrane"/>
    <property type="evidence" value="ECO:0007669"/>
    <property type="project" value="UniProtKB-SubCell"/>
</dbReference>
<dbReference type="EMBL" id="DPIY01000006">
    <property type="protein sequence ID" value="HCT56942.1"/>
    <property type="molecule type" value="Genomic_DNA"/>
</dbReference>
<keyword evidence="4 7" id="KW-0812">Transmembrane</keyword>
<gene>
    <name evidence="8" type="ORF">DGD08_06975</name>
</gene>
<sequence length="430" mass="44940">MVAAPSFASNVRRSPLRSPGVQVTLGLALGLALGMLLSHEPTPSAFTTSLLSVLDIIGTGWINAVRMTVIPLVVPLLIVGVAGGGDLSVTGRVGAKAFAWMLALLVACAAFSAFVSPIWFESLQLDPAATERLRATAKIEIPPSDALSLRTWVLSLIPLNPIKAAADGTLLPVVLFTLLYAFALGRVDDTPRQAQLAFFRGMADTMLVVVRWMLAIGWLGIFALATVLGQKLGSSVLGAIGFYIMVLIVLHLVATAGIYVVIAVNRRVPLRAFARALLPSQAVGMGSRSSLAALPAMVKGATDVLHLPPTATGFVLPLCASVFKLTSAIYWPIGALFVAKLYGIDLSTSSLLLVAASSVVLNFSTPGIPSGGMLLQVPLYMSVGLPVEGIGILIALDTLPDMFKTLLNVTADMFVAVMTVPRTVDGSATG</sequence>
<evidence type="ECO:0000256" key="7">
    <source>
        <dbReference type="SAM" id="Phobius"/>
    </source>
</evidence>
<dbReference type="PANTHER" id="PTHR42865:SF7">
    <property type="entry name" value="PROTON_GLUTAMATE-ASPARTATE SYMPORTER"/>
    <property type="match status" value="1"/>
</dbReference>
<evidence type="ECO:0000256" key="3">
    <source>
        <dbReference type="ARBA" id="ARBA00022475"/>
    </source>
</evidence>
<evidence type="ECO:0000256" key="2">
    <source>
        <dbReference type="ARBA" id="ARBA00022448"/>
    </source>
</evidence>
<comment type="subcellular location">
    <subcellularLocation>
        <location evidence="1">Cell membrane</location>
        <topology evidence="1">Multi-pass membrane protein</topology>
    </subcellularLocation>
</comment>
<keyword evidence="5 7" id="KW-1133">Transmembrane helix</keyword>
<dbReference type="PANTHER" id="PTHR42865">
    <property type="entry name" value="PROTON/GLUTAMATE-ASPARTATE SYMPORTER"/>
    <property type="match status" value="1"/>
</dbReference>
<evidence type="ECO:0000256" key="1">
    <source>
        <dbReference type="ARBA" id="ARBA00004651"/>
    </source>
</evidence>
<feature type="transmembrane region" description="Helical" evidence="7">
    <location>
        <begin position="377"/>
        <end position="396"/>
    </location>
</feature>
<name>A0A3D4V889_9BACT</name>
<evidence type="ECO:0000313" key="9">
    <source>
        <dbReference type="Proteomes" id="UP000264071"/>
    </source>
</evidence>
<evidence type="ECO:0000313" key="8">
    <source>
        <dbReference type="EMBL" id="HCT56942.1"/>
    </source>
</evidence>
<feature type="transmembrane region" description="Helical" evidence="7">
    <location>
        <begin position="97"/>
        <end position="120"/>
    </location>
</feature>
<dbReference type="Pfam" id="PF00375">
    <property type="entry name" value="SDF"/>
    <property type="match status" value="1"/>
</dbReference>
<feature type="transmembrane region" description="Helical" evidence="7">
    <location>
        <begin position="240"/>
        <end position="264"/>
    </location>
</feature>
<dbReference type="InterPro" id="IPR001991">
    <property type="entry name" value="Na-dicarboxylate_symporter"/>
</dbReference>
<feature type="transmembrane region" description="Helical" evidence="7">
    <location>
        <begin position="68"/>
        <end position="85"/>
    </location>
</feature>
<dbReference type="Proteomes" id="UP000264071">
    <property type="component" value="Unassembled WGS sequence"/>
</dbReference>
<dbReference type="PRINTS" id="PR00173">
    <property type="entry name" value="EDTRNSPORT"/>
</dbReference>
<evidence type="ECO:0000256" key="5">
    <source>
        <dbReference type="ARBA" id="ARBA00022989"/>
    </source>
</evidence>
<feature type="transmembrane region" description="Helical" evidence="7">
    <location>
        <begin position="208"/>
        <end position="228"/>
    </location>
</feature>
<organism evidence="8 9">
    <name type="scientific">Gemmatimonas aurantiaca</name>
    <dbReference type="NCBI Taxonomy" id="173480"/>
    <lineage>
        <taxon>Bacteria</taxon>
        <taxon>Pseudomonadati</taxon>
        <taxon>Gemmatimonadota</taxon>
        <taxon>Gemmatimonadia</taxon>
        <taxon>Gemmatimonadales</taxon>
        <taxon>Gemmatimonadaceae</taxon>
        <taxon>Gemmatimonas</taxon>
    </lineage>
</organism>
<protein>
    <submittedName>
        <fullName evidence="8">Dicarboxylate/amino acid:cation symporter</fullName>
    </submittedName>
</protein>
<comment type="caution">
    <text evidence="8">The sequence shown here is derived from an EMBL/GenBank/DDBJ whole genome shotgun (WGS) entry which is preliminary data.</text>
</comment>
<feature type="transmembrane region" description="Helical" evidence="7">
    <location>
        <begin position="20"/>
        <end position="37"/>
    </location>
</feature>
<dbReference type="InterPro" id="IPR036458">
    <property type="entry name" value="Na:dicarbo_symporter_sf"/>
</dbReference>
<feature type="transmembrane region" description="Helical" evidence="7">
    <location>
        <begin position="169"/>
        <end position="187"/>
    </location>
</feature>
<keyword evidence="6 7" id="KW-0472">Membrane</keyword>
<keyword evidence="3" id="KW-1003">Cell membrane</keyword>
<dbReference type="Gene3D" id="1.10.3860.10">
    <property type="entry name" value="Sodium:dicarboxylate symporter"/>
    <property type="match status" value="1"/>
</dbReference>
<reference evidence="8 9" key="1">
    <citation type="journal article" date="2018" name="Nat. Biotechnol.">
        <title>A standardized bacterial taxonomy based on genome phylogeny substantially revises the tree of life.</title>
        <authorList>
            <person name="Parks D.H."/>
            <person name="Chuvochina M."/>
            <person name="Waite D.W."/>
            <person name="Rinke C."/>
            <person name="Skarshewski A."/>
            <person name="Chaumeil P.A."/>
            <person name="Hugenholtz P."/>
        </authorList>
    </citation>
    <scope>NUCLEOTIDE SEQUENCE [LARGE SCALE GENOMIC DNA]</scope>
    <source>
        <strain evidence="8">UBA8844</strain>
    </source>
</reference>
<evidence type="ECO:0000256" key="6">
    <source>
        <dbReference type="ARBA" id="ARBA00023136"/>
    </source>
</evidence>
<proteinExistence type="predicted"/>
<feature type="transmembrane region" description="Helical" evidence="7">
    <location>
        <begin position="346"/>
        <end position="365"/>
    </location>
</feature>
<accession>A0A3D4V889</accession>
<dbReference type="SUPFAM" id="SSF118215">
    <property type="entry name" value="Proton glutamate symport protein"/>
    <property type="match status" value="1"/>
</dbReference>
<dbReference type="AlphaFoldDB" id="A0A3D4V889"/>
<evidence type="ECO:0000256" key="4">
    <source>
        <dbReference type="ARBA" id="ARBA00022692"/>
    </source>
</evidence>
<keyword evidence="2" id="KW-0813">Transport</keyword>